<dbReference type="Proteomes" id="UP000228533">
    <property type="component" value="Unassembled WGS sequence"/>
</dbReference>
<dbReference type="AlphaFoldDB" id="A0A2M6WSC9"/>
<accession>A0A2M6WSC9</accession>
<reference evidence="2" key="1">
    <citation type="submission" date="2017-09" db="EMBL/GenBank/DDBJ databases">
        <title>Depth-based differentiation of microbial function through sediment-hosted aquifers and enrichment of novel symbionts in the deep terrestrial subsurface.</title>
        <authorList>
            <person name="Probst A.J."/>
            <person name="Ladd B."/>
            <person name="Jarett J.K."/>
            <person name="Geller-Mcgrath D.E."/>
            <person name="Sieber C.M.K."/>
            <person name="Emerson J.B."/>
            <person name="Anantharaman K."/>
            <person name="Thomas B.C."/>
            <person name="Malmstrom R."/>
            <person name="Stieglmeier M."/>
            <person name="Klingl A."/>
            <person name="Woyke T."/>
            <person name="Ryan C.M."/>
            <person name="Banfield J.F."/>
        </authorList>
    </citation>
    <scope>NUCLEOTIDE SEQUENCE [LARGE SCALE GENOMIC DNA]</scope>
</reference>
<gene>
    <name evidence="1" type="ORF">COT94_04515</name>
</gene>
<sequence length="596" mass="68878">MISGICFNKLMAKTTIVTYLTYSELFNTFEKSGLMLLFSSLKTVEDFETQIEYLLQEMNPVELIQFTSFLNMICQTRTTEMTMVRGVTFLEETKIVPKGTVFSNKIVFHRENLLNLIGQILTKNIQGVQQLTGEGHSVNQKKYCEAILLNNDLISVEVSNSEASSKERFLRDHFIREWPHYYLSDTARLVYGHRLVRYRYCYETLLSTLENTDKATMEAGICAFEKKAGVSLKEYMKVINGLFAWFFEMPFQHTKNPPHPDQPKFGFDFMNISSFYIDAKLFEKDPSFIKTIDTLSKGTDALRVSAVEESTRERDPITGYNKNIRVFFDNPIFKIEDGYYCVIDLKFLLENVCGGLLWRIRNEENLQNFKSAYGRLMEEYFKFLIQNIFKDAKVTFGGTSGADALVEQGDKIFVIEFTTEYYRLSSLYNPTSQEFLDDAYRLLFNTGKTDPRARGKNDKGKLIKLNDYIEKVQSEGKTVIPVLVTENLLGNHDLFNAFNNFYDKEISDKKLIHLKQSPPLFLCLDDIETFWGLFDSSDSVEGFLGFTKYWIPLDKGPQFHNASSGICRFVESQRGGEARISNHDFADFFSPKRVFK</sequence>
<protein>
    <submittedName>
        <fullName evidence="1">Uncharacterized protein</fullName>
    </submittedName>
</protein>
<proteinExistence type="predicted"/>
<comment type="caution">
    <text evidence="1">The sequence shown here is derived from an EMBL/GenBank/DDBJ whole genome shotgun (WGS) entry which is preliminary data.</text>
</comment>
<evidence type="ECO:0000313" key="2">
    <source>
        <dbReference type="Proteomes" id="UP000228533"/>
    </source>
</evidence>
<evidence type="ECO:0000313" key="1">
    <source>
        <dbReference type="EMBL" id="PIT95674.1"/>
    </source>
</evidence>
<dbReference type="EMBL" id="PFAM01000025">
    <property type="protein sequence ID" value="PIT95674.1"/>
    <property type="molecule type" value="Genomic_DNA"/>
</dbReference>
<name>A0A2M6WSC9_9BACT</name>
<organism evidence="1 2">
    <name type="scientific">Candidatus Falkowbacteria bacterium CG10_big_fil_rev_8_21_14_0_10_37_14</name>
    <dbReference type="NCBI Taxonomy" id="1974561"/>
    <lineage>
        <taxon>Bacteria</taxon>
        <taxon>Candidatus Falkowiibacteriota</taxon>
    </lineage>
</organism>